<evidence type="ECO:0000313" key="2">
    <source>
        <dbReference type="Proteomes" id="UP001480661"/>
    </source>
</evidence>
<reference evidence="1 2" key="1">
    <citation type="submission" date="2024-03" db="EMBL/GenBank/DDBJ databases">
        <title>Isolation and characterization of a phage collection against Pseudomonas putida.</title>
        <authorList>
            <person name="Brauer A."/>
            <person name="Rosendahl S."/>
            <person name="Kangsep A."/>
            <person name="Rikberg R."/>
            <person name="Lewanczyk A.C."/>
            <person name="Horak R."/>
            <person name="Tamman H."/>
        </authorList>
    </citation>
    <scope>NUCLEOTIDE SEQUENCE [LARGE SCALE GENOMIC DNA]</scope>
</reference>
<name>A0AAX4MXT2_9CAUD</name>
<dbReference type="Proteomes" id="UP001480661">
    <property type="component" value="Segment"/>
</dbReference>
<keyword evidence="2" id="KW-1185">Reference proteome</keyword>
<gene>
    <name evidence="1" type="ORF">NoPa_00108</name>
</gene>
<evidence type="ECO:0000313" key="1">
    <source>
        <dbReference type="EMBL" id="WYV99447.1"/>
    </source>
</evidence>
<proteinExistence type="predicted"/>
<dbReference type="EMBL" id="PP496415">
    <property type="protein sequence ID" value="WYV99447.1"/>
    <property type="molecule type" value="Genomic_DNA"/>
</dbReference>
<protein>
    <submittedName>
        <fullName evidence="1">Uncharacterized protein</fullName>
    </submittedName>
</protein>
<organism evidence="1 2">
    <name type="scientific">Pseudomonas phage vB_PpuM-NoPa</name>
    <dbReference type="NCBI Taxonomy" id="3132619"/>
    <lineage>
        <taxon>Viruses</taxon>
        <taxon>Duplodnaviria</taxon>
        <taxon>Heunggongvirae</taxon>
        <taxon>Uroviricota</taxon>
        <taxon>Caudoviricetes</taxon>
        <taxon>Vandenendeviridae</taxon>
        <taxon>Gorskivirinae</taxon>
        <taxon>Tartuvirus</taxon>
        <taxon>Tartuvirus nopa</taxon>
    </lineage>
</organism>
<sequence length="61" mass="6632">MPNIERGFEAFVGETVVSVDTSSINVVHFYCESGKVISVDAECTFYGIHCPQVSEGYSKPA</sequence>
<accession>A0AAX4MXT2</accession>